<dbReference type="PANTHER" id="PTHR30414">
    <property type="entry name" value="MINICONDUCTANCE MECHANOSENSITIVE CHANNEL YBDG"/>
    <property type="match status" value="1"/>
</dbReference>
<comment type="subcellular location">
    <subcellularLocation>
        <location evidence="1">Endomembrane system</location>
        <topology evidence="1">Multi-pass membrane protein</topology>
    </subcellularLocation>
</comment>
<comment type="caution">
    <text evidence="9">The sequence shown here is derived from an EMBL/GenBank/DDBJ whole genome shotgun (WGS) entry which is preliminary data.</text>
</comment>
<feature type="transmembrane region" description="Helical" evidence="6">
    <location>
        <begin position="140"/>
        <end position="158"/>
    </location>
</feature>
<name>A0ABT2WCI7_9BACI</name>
<dbReference type="Pfam" id="PF00924">
    <property type="entry name" value="MS_channel_2nd"/>
    <property type="match status" value="1"/>
</dbReference>
<dbReference type="InterPro" id="IPR023408">
    <property type="entry name" value="MscS_beta-dom_sf"/>
</dbReference>
<evidence type="ECO:0000256" key="4">
    <source>
        <dbReference type="ARBA" id="ARBA00022989"/>
    </source>
</evidence>
<feature type="transmembrane region" description="Helical" evidence="6">
    <location>
        <begin position="98"/>
        <end position="119"/>
    </location>
</feature>
<evidence type="ECO:0000256" key="6">
    <source>
        <dbReference type="SAM" id="Phobius"/>
    </source>
</evidence>
<evidence type="ECO:0000313" key="10">
    <source>
        <dbReference type="Proteomes" id="UP001208656"/>
    </source>
</evidence>
<accession>A0ABT2WCI7</accession>
<dbReference type="PANTHER" id="PTHR30414:SF0">
    <property type="entry name" value="MINICONDUCTANCE MECHANOSENSITIVE CHANNEL YBDG"/>
    <property type="match status" value="1"/>
</dbReference>
<dbReference type="RefSeq" id="WP_263060945.1">
    <property type="nucleotide sequence ID" value="NZ_JAOUSE010000004.1"/>
</dbReference>
<dbReference type="Proteomes" id="UP001208656">
    <property type="component" value="Unassembled WGS sequence"/>
</dbReference>
<dbReference type="InterPro" id="IPR030192">
    <property type="entry name" value="YbdG"/>
</dbReference>
<gene>
    <name evidence="9" type="ORF">OEV82_02845</name>
</gene>
<dbReference type="InterPro" id="IPR049278">
    <property type="entry name" value="MS_channel_C"/>
</dbReference>
<evidence type="ECO:0000259" key="8">
    <source>
        <dbReference type="Pfam" id="PF21082"/>
    </source>
</evidence>
<evidence type="ECO:0000256" key="1">
    <source>
        <dbReference type="ARBA" id="ARBA00004127"/>
    </source>
</evidence>
<feature type="domain" description="Mechanosensitive ion channel MscS C-terminal" evidence="8">
    <location>
        <begin position="331"/>
        <end position="390"/>
    </location>
</feature>
<keyword evidence="3 6" id="KW-0812">Transmembrane</keyword>
<dbReference type="SUPFAM" id="SSF50182">
    <property type="entry name" value="Sm-like ribonucleoproteins"/>
    <property type="match status" value="1"/>
</dbReference>
<keyword evidence="10" id="KW-1185">Reference proteome</keyword>
<feature type="transmembrane region" description="Helical" evidence="6">
    <location>
        <begin position="17"/>
        <end position="40"/>
    </location>
</feature>
<dbReference type="InterPro" id="IPR006685">
    <property type="entry name" value="MscS_channel_2nd"/>
</dbReference>
<evidence type="ECO:0000259" key="7">
    <source>
        <dbReference type="Pfam" id="PF00924"/>
    </source>
</evidence>
<dbReference type="Gene3D" id="2.30.30.60">
    <property type="match status" value="1"/>
</dbReference>
<proteinExistence type="inferred from homology"/>
<sequence>MDFIHHWIVNLGVDADIAIYFSTTLTIILVALLCIVANFFTKKIVVRIISHMVSKSKFKWDDVLLKRKVFHKLSHIVPAIIIYYFAPTFPRYQHFIENGANIYLIIVGLIIMSTALDAFNDIYQTYEISKIRPIKGVIQIVKIVMGILGIILIISILINKSPFILLSGLGALSAVLMLVFKDSILGLVAGVQLSANDMVRVGDWITMPKHGADGDVIEISLHTVKVQNFDKTITTIPSYSLISDSFINWRGMQTAGGRRIKRSIFIDVNSISFCDNEMINRFRKIQFLSDYIDERLAEIEKYNETHHIDRSTPVNGRALTNIGVFRAYITNYLNHHPGIHKGMTLMVRQLEPTEKGLPVELYCFTNTTDWGEYETIQGDIFDHLFAIAPEFDLRIFQNPSGHDFKSINNEMKRLTTLEH</sequence>
<evidence type="ECO:0000256" key="2">
    <source>
        <dbReference type="ARBA" id="ARBA00008017"/>
    </source>
</evidence>
<protein>
    <submittedName>
        <fullName evidence="9">Mechanosensitive ion channel family protein</fullName>
    </submittedName>
</protein>
<dbReference type="InterPro" id="IPR010920">
    <property type="entry name" value="LSM_dom_sf"/>
</dbReference>
<keyword evidence="5 6" id="KW-0472">Membrane</keyword>
<feature type="domain" description="Mechanosensitive ion channel MscS" evidence="7">
    <location>
        <begin position="182"/>
        <end position="250"/>
    </location>
</feature>
<organism evidence="9 10">
    <name type="scientific">Pallidibacillus thermolactis</name>
    <dbReference type="NCBI Taxonomy" id="251051"/>
    <lineage>
        <taxon>Bacteria</taxon>
        <taxon>Bacillati</taxon>
        <taxon>Bacillota</taxon>
        <taxon>Bacilli</taxon>
        <taxon>Bacillales</taxon>
        <taxon>Bacillaceae</taxon>
        <taxon>Pallidibacillus</taxon>
    </lineage>
</organism>
<dbReference type="EMBL" id="JAOUSE010000004">
    <property type="protein sequence ID" value="MCU9593393.1"/>
    <property type="molecule type" value="Genomic_DNA"/>
</dbReference>
<comment type="similarity">
    <text evidence="2">Belongs to the MscS (TC 1.A.23) family.</text>
</comment>
<evidence type="ECO:0000256" key="5">
    <source>
        <dbReference type="ARBA" id="ARBA00023136"/>
    </source>
</evidence>
<evidence type="ECO:0000313" key="9">
    <source>
        <dbReference type="EMBL" id="MCU9593393.1"/>
    </source>
</evidence>
<keyword evidence="4 6" id="KW-1133">Transmembrane helix</keyword>
<reference evidence="9 10" key="1">
    <citation type="submission" date="2022-10" db="EMBL/GenBank/DDBJ databases">
        <title>Description of Fervidibacillus gen. nov. in the family Fervidibacillaceae fam. nov. with two species, Fervidibacillus albus sp. nov., and Fervidibacillus halotolerans sp. nov., isolated from tidal flat sediments.</title>
        <authorList>
            <person name="Kwon K.K."/>
            <person name="Yang S.-H."/>
        </authorList>
    </citation>
    <scope>NUCLEOTIDE SEQUENCE [LARGE SCALE GENOMIC DNA]</scope>
    <source>
        <strain evidence="9 10">DSM 23332</strain>
    </source>
</reference>
<dbReference type="Pfam" id="PF21082">
    <property type="entry name" value="MS_channel_3rd"/>
    <property type="match status" value="1"/>
</dbReference>
<feature type="transmembrane region" description="Helical" evidence="6">
    <location>
        <begin position="164"/>
        <end position="180"/>
    </location>
</feature>
<evidence type="ECO:0000256" key="3">
    <source>
        <dbReference type="ARBA" id="ARBA00022692"/>
    </source>
</evidence>